<evidence type="ECO:0000313" key="4">
    <source>
        <dbReference type="EMBL" id="PHN97329.1"/>
    </source>
</evidence>
<name>A0A2G1BU14_9FLAO</name>
<protein>
    <submittedName>
        <fullName evidence="3 4">Transcriptional regulator</fullName>
    </submittedName>
</protein>
<keyword evidence="6" id="KW-1185">Reference proteome</keyword>
<dbReference type="Proteomes" id="UP001242342">
    <property type="component" value="Unassembled WGS sequence"/>
</dbReference>
<keyword evidence="1" id="KW-0812">Transmembrane</keyword>
<dbReference type="SMART" id="SM00850">
    <property type="entry name" value="LytTR"/>
    <property type="match status" value="1"/>
</dbReference>
<organism evidence="4 5">
    <name type="scientific">Tenacibaculum discolor</name>
    <dbReference type="NCBI Taxonomy" id="361581"/>
    <lineage>
        <taxon>Bacteria</taxon>
        <taxon>Pseudomonadati</taxon>
        <taxon>Bacteroidota</taxon>
        <taxon>Flavobacteriia</taxon>
        <taxon>Flavobacteriales</taxon>
        <taxon>Flavobacteriaceae</taxon>
        <taxon>Tenacibaculum</taxon>
    </lineage>
</organism>
<evidence type="ECO:0000313" key="5">
    <source>
        <dbReference type="Proteomes" id="UP000222163"/>
    </source>
</evidence>
<dbReference type="Gene3D" id="2.40.50.1020">
    <property type="entry name" value="LytTr DNA-binding domain"/>
    <property type="match status" value="1"/>
</dbReference>
<proteinExistence type="predicted"/>
<evidence type="ECO:0000313" key="3">
    <source>
        <dbReference type="EMBL" id="MDP2541663.1"/>
    </source>
</evidence>
<keyword evidence="1" id="KW-1133">Transmembrane helix</keyword>
<evidence type="ECO:0000259" key="2">
    <source>
        <dbReference type="SMART" id="SM00850"/>
    </source>
</evidence>
<dbReference type="Proteomes" id="UP000222163">
    <property type="component" value="Unassembled WGS sequence"/>
</dbReference>
<comment type="caution">
    <text evidence="4">The sequence shown here is derived from an EMBL/GenBank/DDBJ whole genome shotgun (WGS) entry which is preliminary data.</text>
</comment>
<reference evidence="4" key="2">
    <citation type="submission" date="2017-10" db="EMBL/GenBank/DDBJ databases">
        <authorList>
            <person name="Enke T.N."/>
            <person name="Cordero O.X."/>
        </authorList>
    </citation>
    <scope>NUCLEOTIDE SEQUENCE</scope>
    <source>
        <strain evidence="4">4G03</strain>
    </source>
</reference>
<feature type="transmembrane region" description="Helical" evidence="1">
    <location>
        <begin position="187"/>
        <end position="209"/>
    </location>
</feature>
<keyword evidence="1" id="KW-0472">Membrane</keyword>
<dbReference type="EMBL" id="JAUYVU010000006">
    <property type="protein sequence ID" value="MDP2541663.1"/>
    <property type="molecule type" value="Genomic_DNA"/>
</dbReference>
<dbReference type="GO" id="GO:0003677">
    <property type="term" value="F:DNA binding"/>
    <property type="evidence" value="ECO:0007669"/>
    <property type="project" value="InterPro"/>
</dbReference>
<reference evidence="4 5" key="1">
    <citation type="journal article" date="2016" name="Nat. Commun.">
        <title>Microbial interactions lead to rapid micro-scale successions on model marine particles.</title>
        <authorList>
            <person name="Datta M.S."/>
            <person name="Sliwerska E."/>
            <person name="Gore J."/>
            <person name="Polz M.F."/>
            <person name="Cordero O.X."/>
        </authorList>
    </citation>
    <scope>NUCLEOTIDE SEQUENCE [LARGE SCALE GENOMIC DNA]</scope>
    <source>
        <strain evidence="4 5">4G03</strain>
    </source>
</reference>
<sequence>MKKDRVYFLTFLGLAIVTFVVSYFSMNYLLEVSTNHFLQTQIEASKREANEISSLVQRQIENGLPENVVINNLQRSIENTSIESGFICMFDWSGVEICHPDPEKIGQLILPDESFVQPVINKELDSHDFYNLLNSKTEMGGVREFSDKKRSSEIIYLYPVKNTDWIVAAHANIKHIKNRMQKLKTNFILVYGASGTLIIIMSLFMVRFISGKYEKNLEEQNEGLSKKVLTLSQLNSDLMLYREKINTVDTPAEKTITNSAVKKRILTYVKDEIVSIEPDNIGFIYTQNTITYICCLDGSIFHSNNNLEDIFSDLDNTEFFRANRQFIISVKAIDKIYKYGSNQLKIETKPRSPLDIIISKNKSSEFKKWLRGE</sequence>
<dbReference type="Pfam" id="PF04397">
    <property type="entry name" value="LytTR"/>
    <property type="match status" value="1"/>
</dbReference>
<accession>A0A2G1BU14</accession>
<evidence type="ECO:0000313" key="6">
    <source>
        <dbReference type="Proteomes" id="UP001242342"/>
    </source>
</evidence>
<dbReference type="RefSeq" id="WP_099215543.1">
    <property type="nucleotide sequence ID" value="NZ_JAUYVU010000006.1"/>
</dbReference>
<gene>
    <name evidence="4" type="ORF">CSC81_09610</name>
    <name evidence="3" type="ORF">Q8W23_09290</name>
</gene>
<dbReference type="EMBL" id="PDUU01000008">
    <property type="protein sequence ID" value="PHN97329.1"/>
    <property type="molecule type" value="Genomic_DNA"/>
</dbReference>
<feature type="transmembrane region" description="Helical" evidence="1">
    <location>
        <begin position="6"/>
        <end position="30"/>
    </location>
</feature>
<evidence type="ECO:0000256" key="1">
    <source>
        <dbReference type="SAM" id="Phobius"/>
    </source>
</evidence>
<reference evidence="3 6" key="3">
    <citation type="submission" date="2023-07" db="EMBL/GenBank/DDBJ databases">
        <title>Genome content predicts the carbon catabolic preferences of heterotrophic bacteria.</title>
        <authorList>
            <person name="Gralka M."/>
        </authorList>
    </citation>
    <scope>NUCLEOTIDE SEQUENCE [LARGE SCALE GENOMIC DNA]</scope>
    <source>
        <strain evidence="3 6">4G03</strain>
    </source>
</reference>
<dbReference type="InterPro" id="IPR007492">
    <property type="entry name" value="LytTR_DNA-bd_dom"/>
</dbReference>
<dbReference type="AlphaFoldDB" id="A0A2G1BU14"/>
<feature type="domain" description="HTH LytTR-type" evidence="2">
    <location>
        <begin position="271"/>
        <end position="371"/>
    </location>
</feature>
<dbReference type="Gene3D" id="3.30.450.20">
    <property type="entry name" value="PAS domain"/>
    <property type="match status" value="1"/>
</dbReference>